<proteinExistence type="predicted"/>
<accession>C3XT19</accession>
<dbReference type="AlphaFoldDB" id="C3XT19"/>
<sequence>MASTTSGGEETQFICFRLTWTQIEWMRGLFAAEEWGWPEVSLPPDFHGELVDEMSDSEAYTSTEEDDAASTPTISHTQETATDSSSDDDEGPGSCTTTRSGEQGAQQDPEPGPSRSTTTTQHPECPDCFLRPCITAFPASKIGETGAMLHRNKPRRGNASIRRAKYKKFWGQIKNSGGWKDERYLARKLARMRADNITSAKRELMPDCVVKLPRFWVED</sequence>
<feature type="region of interest" description="Disordered" evidence="1">
    <location>
        <begin position="48"/>
        <end position="123"/>
    </location>
</feature>
<gene>
    <name evidence="2" type="ORF">BRAFLDRAFT_97277</name>
</gene>
<name>C3XT19_BRAFL</name>
<dbReference type="InParanoid" id="C3XT19"/>
<organism>
    <name type="scientific">Branchiostoma floridae</name>
    <name type="common">Florida lancelet</name>
    <name type="synonym">Amphioxus</name>
    <dbReference type="NCBI Taxonomy" id="7739"/>
    <lineage>
        <taxon>Eukaryota</taxon>
        <taxon>Metazoa</taxon>
        <taxon>Chordata</taxon>
        <taxon>Cephalochordata</taxon>
        <taxon>Leptocardii</taxon>
        <taxon>Amphioxiformes</taxon>
        <taxon>Branchiostomatidae</taxon>
        <taxon>Branchiostoma</taxon>
    </lineage>
</organism>
<evidence type="ECO:0000256" key="1">
    <source>
        <dbReference type="SAM" id="MobiDB-lite"/>
    </source>
</evidence>
<feature type="compositionally biased region" description="Polar residues" evidence="1">
    <location>
        <begin position="70"/>
        <end position="82"/>
    </location>
</feature>
<feature type="compositionally biased region" description="Polar residues" evidence="1">
    <location>
        <begin position="94"/>
        <end position="106"/>
    </location>
</feature>
<reference evidence="2" key="1">
    <citation type="journal article" date="2008" name="Nature">
        <title>The amphioxus genome and the evolution of the chordate karyotype.</title>
        <authorList>
            <consortium name="US DOE Joint Genome Institute (JGI-PGF)"/>
            <person name="Putnam N.H."/>
            <person name="Butts T."/>
            <person name="Ferrier D.E.K."/>
            <person name="Furlong R.F."/>
            <person name="Hellsten U."/>
            <person name="Kawashima T."/>
            <person name="Robinson-Rechavi M."/>
            <person name="Shoguchi E."/>
            <person name="Terry A."/>
            <person name="Yu J.-K."/>
            <person name="Benito-Gutierrez E.L."/>
            <person name="Dubchak I."/>
            <person name="Garcia-Fernandez J."/>
            <person name="Gibson-Brown J.J."/>
            <person name="Grigoriev I.V."/>
            <person name="Horton A.C."/>
            <person name="de Jong P.J."/>
            <person name="Jurka J."/>
            <person name="Kapitonov V.V."/>
            <person name="Kohara Y."/>
            <person name="Kuroki Y."/>
            <person name="Lindquist E."/>
            <person name="Lucas S."/>
            <person name="Osoegawa K."/>
            <person name="Pennacchio L.A."/>
            <person name="Salamov A.A."/>
            <person name="Satou Y."/>
            <person name="Sauka-Spengler T."/>
            <person name="Schmutz J."/>
            <person name="Shin-I T."/>
            <person name="Toyoda A."/>
            <person name="Bronner-Fraser M."/>
            <person name="Fujiyama A."/>
            <person name="Holland L.Z."/>
            <person name="Holland P.W.H."/>
            <person name="Satoh N."/>
            <person name="Rokhsar D.S."/>
        </authorList>
    </citation>
    <scope>NUCLEOTIDE SEQUENCE [LARGE SCALE GENOMIC DNA]</scope>
    <source>
        <strain evidence="2">S238N-H82</strain>
        <tissue evidence="2">Testes</tissue>
    </source>
</reference>
<protein>
    <submittedName>
        <fullName evidence="2">Uncharacterized protein</fullName>
    </submittedName>
</protein>
<dbReference type="EMBL" id="GG666461">
    <property type="protein sequence ID" value="EEN68752.1"/>
    <property type="molecule type" value="Genomic_DNA"/>
</dbReference>
<evidence type="ECO:0000313" key="2">
    <source>
        <dbReference type="EMBL" id="EEN68752.1"/>
    </source>
</evidence>